<dbReference type="EMBL" id="UGYV01000001">
    <property type="protein sequence ID" value="SUI58293.1"/>
    <property type="molecule type" value="Genomic_DNA"/>
</dbReference>
<gene>
    <name evidence="2" type="ORF">NCTC10736_00005</name>
    <name evidence="3" type="ORF">NCTC10736_03790</name>
    <name evidence="4" type="ORF">NCTC10736_04172</name>
</gene>
<evidence type="ECO:0000313" key="3">
    <source>
        <dbReference type="EMBL" id="SUI93676.1"/>
    </source>
</evidence>
<proteinExistence type="predicted"/>
<dbReference type="PANTHER" id="PTHR35862">
    <property type="entry name" value="FELS-2 PROPHAGE PROTEIN"/>
    <property type="match status" value="1"/>
</dbReference>
<dbReference type="EMBL" id="UGYV01000001">
    <property type="protein sequence ID" value="SUI93676.1"/>
    <property type="molecule type" value="Genomic_DNA"/>
</dbReference>
<dbReference type="AlphaFoldDB" id="A0A380C889"/>
<dbReference type="Gene3D" id="3.55.50.10">
    <property type="entry name" value="Baseplate protein-like domains"/>
    <property type="match status" value="1"/>
</dbReference>
<dbReference type="InterPro" id="IPR052726">
    <property type="entry name" value="Phage_Baseplate_Hub"/>
</dbReference>
<evidence type="ECO:0000313" key="2">
    <source>
        <dbReference type="EMBL" id="SUI58293.1"/>
    </source>
</evidence>
<reference evidence="4 5" key="1">
    <citation type="submission" date="2018-06" db="EMBL/GenBank/DDBJ databases">
        <authorList>
            <consortium name="Pathogen Informatics"/>
            <person name="Doyle S."/>
        </authorList>
    </citation>
    <scope>NUCLEOTIDE SEQUENCE [LARGE SCALE GENOMIC DNA]</scope>
    <source>
        <strain evidence="4 5">NCTC10736</strain>
    </source>
</reference>
<feature type="compositionally biased region" description="Basic residues" evidence="1">
    <location>
        <begin position="244"/>
        <end position="255"/>
    </location>
</feature>
<dbReference type="Pfam" id="PF05954">
    <property type="entry name" value="Phage_GPD"/>
    <property type="match status" value="1"/>
</dbReference>
<dbReference type="PANTHER" id="PTHR35862:SF3">
    <property type="entry name" value="FELS-2 PROPHAGE PROTEIN"/>
    <property type="match status" value="1"/>
</dbReference>
<protein>
    <submittedName>
        <fullName evidence="4">Phage protein D</fullName>
    </submittedName>
</protein>
<dbReference type="Gene3D" id="2.30.110.50">
    <property type="match status" value="1"/>
</dbReference>
<feature type="region of interest" description="Disordered" evidence="1">
    <location>
        <begin position="244"/>
        <end position="269"/>
    </location>
</feature>
<dbReference type="Gene3D" id="4.10.220.110">
    <property type="match status" value="1"/>
</dbReference>
<sequence>MNLLEQFNPQASSGQPTPDYQILVNGKDISPKVKARLMSLRLTDNRGFEADSIEVQLDDADGELAMPPKGATMQVRIGWKGSALVDKGTYTIDELEHSGPPDCLTIRGKSADMRGTLQQSREQSFHQQSVSSIIDVIAARHQLKAKISDNLKMEFIDHIDQANESDANFLSRLAEQFDAIATVKNGNLLFLQAGLAHNASGIALDRVDITRQSGDSHHFGVADRDAYSGVVAYWQNDKAAKRQTVKARKPWQKSKPKAEPEQPLDQNGAPIAVGEKEIMVGSNDNVKTLRHTYANKQNAERAARAMWDKLQRGVATFTITLAMGRPELFPELPVNVSGFKPQIDNSDWLLTRVEHNITDTGYTTGIELEVKNSEVAEVTGGEDEAD</sequence>
<name>A0A380C889_9GAMM</name>
<evidence type="ECO:0000313" key="5">
    <source>
        <dbReference type="Proteomes" id="UP000255061"/>
    </source>
</evidence>
<evidence type="ECO:0000313" key="4">
    <source>
        <dbReference type="EMBL" id="SUJ13508.1"/>
    </source>
</evidence>
<dbReference type="Proteomes" id="UP000255061">
    <property type="component" value="Unassembled WGS sequence"/>
</dbReference>
<organism evidence="4 5">
    <name type="scientific">Shewanella morhuae</name>
    <dbReference type="NCBI Taxonomy" id="365591"/>
    <lineage>
        <taxon>Bacteria</taxon>
        <taxon>Pseudomonadati</taxon>
        <taxon>Pseudomonadota</taxon>
        <taxon>Gammaproteobacteria</taxon>
        <taxon>Alteromonadales</taxon>
        <taxon>Shewanellaceae</taxon>
        <taxon>Shewanella</taxon>
    </lineage>
</organism>
<dbReference type="RefSeq" id="WP_115405134.1">
    <property type="nucleotide sequence ID" value="NZ_UGYV01000001.1"/>
</dbReference>
<dbReference type="EMBL" id="UGYV01000005">
    <property type="protein sequence ID" value="SUJ13508.1"/>
    <property type="molecule type" value="Genomic_DNA"/>
</dbReference>
<evidence type="ECO:0000256" key="1">
    <source>
        <dbReference type="SAM" id="MobiDB-lite"/>
    </source>
</evidence>
<accession>A0A380C889</accession>
<dbReference type="SUPFAM" id="SSF69279">
    <property type="entry name" value="Phage tail proteins"/>
    <property type="match status" value="1"/>
</dbReference>